<sequence>MLTKTSLMMLLASLVAQTNSIPVADADPEAAAGSAAQLYGQCGGSMWTGPTQCASGASCYSINPYYYQCTPGSGNAVATAASTATAVAHNNNNSSGSLSSGSTVPHLQVLQERVVQAPHLQE</sequence>
<accession>A0ACB5UCM4</accession>
<keyword evidence="2" id="KW-1185">Reference proteome</keyword>
<gene>
    <name evidence="1" type="ORF">Amon02_001305900</name>
</gene>
<protein>
    <submittedName>
        <fullName evidence="1">Unnamed protein product</fullName>
    </submittedName>
</protein>
<dbReference type="Proteomes" id="UP001165064">
    <property type="component" value="Unassembled WGS sequence"/>
</dbReference>
<dbReference type="EMBL" id="BSXS01016483">
    <property type="protein sequence ID" value="GMF07823.1"/>
    <property type="molecule type" value="Genomic_DNA"/>
</dbReference>
<evidence type="ECO:0000313" key="2">
    <source>
        <dbReference type="Proteomes" id="UP001165064"/>
    </source>
</evidence>
<comment type="caution">
    <text evidence="1">The sequence shown here is derived from an EMBL/GenBank/DDBJ whole genome shotgun (WGS) entry which is preliminary data.</text>
</comment>
<evidence type="ECO:0000313" key="1">
    <source>
        <dbReference type="EMBL" id="GMF07823.1"/>
    </source>
</evidence>
<proteinExistence type="predicted"/>
<organism evidence="1 2">
    <name type="scientific">Ambrosiozyma monospora</name>
    <name type="common">Yeast</name>
    <name type="synonym">Endomycopsis monosporus</name>
    <dbReference type="NCBI Taxonomy" id="43982"/>
    <lineage>
        <taxon>Eukaryota</taxon>
        <taxon>Fungi</taxon>
        <taxon>Dikarya</taxon>
        <taxon>Ascomycota</taxon>
        <taxon>Saccharomycotina</taxon>
        <taxon>Pichiomycetes</taxon>
        <taxon>Pichiales</taxon>
        <taxon>Pichiaceae</taxon>
        <taxon>Ambrosiozyma</taxon>
    </lineage>
</organism>
<name>A0ACB5UCM4_AMBMO</name>
<reference evidence="1" key="1">
    <citation type="submission" date="2023-04" db="EMBL/GenBank/DDBJ databases">
        <title>Ambrosiozyma monospora NBRC 10751.</title>
        <authorList>
            <person name="Ichikawa N."/>
            <person name="Sato H."/>
            <person name="Tonouchi N."/>
        </authorList>
    </citation>
    <scope>NUCLEOTIDE SEQUENCE</scope>
    <source>
        <strain evidence="1">NBRC 10751</strain>
    </source>
</reference>